<keyword evidence="7" id="KW-1185">Reference proteome</keyword>
<evidence type="ECO:0000313" key="6">
    <source>
        <dbReference type="EMBL" id="PJI91391.1"/>
    </source>
</evidence>
<dbReference type="AlphaFoldDB" id="A0A2M8WKD6"/>
<evidence type="ECO:0000256" key="1">
    <source>
        <dbReference type="ARBA" id="ARBA00022723"/>
    </source>
</evidence>
<dbReference type="SUPFAM" id="SSF56300">
    <property type="entry name" value="Metallo-dependent phosphatases"/>
    <property type="match status" value="1"/>
</dbReference>
<dbReference type="OrthoDB" id="651281at2"/>
<comment type="caution">
    <text evidence="6">The sequence shown here is derived from an EMBL/GenBank/DDBJ whole genome shotgun (WGS) entry which is preliminary data.</text>
</comment>
<reference evidence="6 7" key="1">
    <citation type="submission" date="2017-11" db="EMBL/GenBank/DDBJ databases">
        <title>Genomic Encyclopedia of Archaeal and Bacterial Type Strains, Phase II (KMG-II): From Individual Species to Whole Genera.</title>
        <authorList>
            <person name="Goeker M."/>
        </authorList>
    </citation>
    <scope>NUCLEOTIDE SEQUENCE [LARGE SCALE GENOMIC DNA]</scope>
    <source>
        <strain evidence="6 7">DSM 29128</strain>
    </source>
</reference>
<accession>A0A2M8WKD6</accession>
<comment type="similarity">
    <text evidence="4">Belongs to the cyclic nucleotide phosphodiesterase class-III family.</text>
</comment>
<dbReference type="Proteomes" id="UP000228531">
    <property type="component" value="Unassembled WGS sequence"/>
</dbReference>
<dbReference type="InterPro" id="IPR029052">
    <property type="entry name" value="Metallo-depent_PP-like"/>
</dbReference>
<keyword evidence="1" id="KW-0479">Metal-binding</keyword>
<dbReference type="InterPro" id="IPR026575">
    <property type="entry name" value="GpdQ/CpdA-like"/>
</dbReference>
<dbReference type="PANTHER" id="PTHR42988">
    <property type="entry name" value="PHOSPHOHYDROLASE"/>
    <property type="match status" value="1"/>
</dbReference>
<protein>
    <submittedName>
        <fullName evidence="6">3',5'-cyclic AMP phosphodiesterase CpdA</fullName>
    </submittedName>
</protein>
<dbReference type="GO" id="GO:0004112">
    <property type="term" value="F:cyclic-nucleotide phosphodiesterase activity"/>
    <property type="evidence" value="ECO:0007669"/>
    <property type="project" value="InterPro"/>
</dbReference>
<evidence type="ECO:0000256" key="2">
    <source>
        <dbReference type="ARBA" id="ARBA00022801"/>
    </source>
</evidence>
<dbReference type="EMBL" id="PGTY01000001">
    <property type="protein sequence ID" value="PJI91391.1"/>
    <property type="molecule type" value="Genomic_DNA"/>
</dbReference>
<dbReference type="GO" id="GO:0046872">
    <property type="term" value="F:metal ion binding"/>
    <property type="evidence" value="ECO:0007669"/>
    <property type="project" value="UniProtKB-KW"/>
</dbReference>
<sequence length="262" mass="28495">MTKIIWMSDPHLQAEGTIDGLDPRKRLDAAIAFINAHHADADFAVLTGDLVGDDIAGDYAAIAQHLAVSHIPIHPLMGNNDDRAGFRASLALPETAMPGFVQYRLDMANATYLFLDTHKVGSHAGQFCAARQAWLDDALGKSPGKPAYIFMHHPPLALGLPKQDEIMLEDAAAFLDLMTAHNNVKHLFMGHVHRPTAGTVRGIPFATLGAVSFQAPGPRPAWDWDSFKPAKEAPQLGVLLIEDETVVLQYTQFCEYAVGVEV</sequence>
<evidence type="ECO:0000256" key="3">
    <source>
        <dbReference type="ARBA" id="ARBA00023004"/>
    </source>
</evidence>
<evidence type="ECO:0000313" key="7">
    <source>
        <dbReference type="Proteomes" id="UP000228531"/>
    </source>
</evidence>
<dbReference type="Pfam" id="PF00149">
    <property type="entry name" value="Metallophos"/>
    <property type="match status" value="1"/>
</dbReference>
<dbReference type="CDD" id="cd07402">
    <property type="entry name" value="MPP_GpdQ"/>
    <property type="match status" value="1"/>
</dbReference>
<proteinExistence type="inferred from homology"/>
<name>A0A2M8WKD6_9RHOB</name>
<keyword evidence="3" id="KW-0408">Iron</keyword>
<dbReference type="PANTHER" id="PTHR42988:SF2">
    <property type="entry name" value="CYCLIC NUCLEOTIDE PHOSPHODIESTERASE CBUA0032-RELATED"/>
    <property type="match status" value="1"/>
</dbReference>
<dbReference type="InterPro" id="IPR004843">
    <property type="entry name" value="Calcineurin-like_PHP"/>
</dbReference>
<keyword evidence="2" id="KW-0378">Hydrolase</keyword>
<dbReference type="InterPro" id="IPR050884">
    <property type="entry name" value="CNP_phosphodiesterase-III"/>
</dbReference>
<evidence type="ECO:0000256" key="4">
    <source>
        <dbReference type="ARBA" id="ARBA00025742"/>
    </source>
</evidence>
<evidence type="ECO:0000259" key="5">
    <source>
        <dbReference type="Pfam" id="PF00149"/>
    </source>
</evidence>
<dbReference type="Gene3D" id="3.60.21.10">
    <property type="match status" value="1"/>
</dbReference>
<dbReference type="RefSeq" id="WP_100366321.1">
    <property type="nucleotide sequence ID" value="NZ_PGTY01000001.1"/>
</dbReference>
<feature type="domain" description="Calcineurin-like phosphoesterase" evidence="5">
    <location>
        <begin position="3"/>
        <end position="195"/>
    </location>
</feature>
<organism evidence="6 7">
    <name type="scientific">Yoonia maricola</name>
    <dbReference type="NCBI Taxonomy" id="420999"/>
    <lineage>
        <taxon>Bacteria</taxon>
        <taxon>Pseudomonadati</taxon>
        <taxon>Pseudomonadota</taxon>
        <taxon>Alphaproteobacteria</taxon>
        <taxon>Rhodobacterales</taxon>
        <taxon>Paracoccaceae</taxon>
        <taxon>Yoonia</taxon>
    </lineage>
</organism>
<gene>
    <name evidence="6" type="ORF">BC777_0217</name>
</gene>